<feature type="compositionally biased region" description="Pro residues" evidence="1">
    <location>
        <begin position="27"/>
        <end position="41"/>
    </location>
</feature>
<dbReference type="EMBL" id="VSRR010103041">
    <property type="protein sequence ID" value="MPC95661.1"/>
    <property type="molecule type" value="Genomic_DNA"/>
</dbReference>
<evidence type="ECO:0000256" key="1">
    <source>
        <dbReference type="SAM" id="MobiDB-lite"/>
    </source>
</evidence>
<reference evidence="2 3" key="1">
    <citation type="submission" date="2019-05" db="EMBL/GenBank/DDBJ databases">
        <title>Another draft genome of Portunus trituberculatus and its Hox gene families provides insights of decapod evolution.</title>
        <authorList>
            <person name="Jeong J.-H."/>
            <person name="Song I."/>
            <person name="Kim S."/>
            <person name="Choi T."/>
            <person name="Kim D."/>
            <person name="Ryu S."/>
            <person name="Kim W."/>
        </authorList>
    </citation>
    <scope>NUCLEOTIDE SEQUENCE [LARGE SCALE GENOMIC DNA]</scope>
    <source>
        <tissue evidence="2">Muscle</tissue>
    </source>
</reference>
<organism evidence="2 3">
    <name type="scientific">Portunus trituberculatus</name>
    <name type="common">Swimming crab</name>
    <name type="synonym">Neptunus trituberculatus</name>
    <dbReference type="NCBI Taxonomy" id="210409"/>
    <lineage>
        <taxon>Eukaryota</taxon>
        <taxon>Metazoa</taxon>
        <taxon>Ecdysozoa</taxon>
        <taxon>Arthropoda</taxon>
        <taxon>Crustacea</taxon>
        <taxon>Multicrustacea</taxon>
        <taxon>Malacostraca</taxon>
        <taxon>Eumalacostraca</taxon>
        <taxon>Eucarida</taxon>
        <taxon>Decapoda</taxon>
        <taxon>Pleocyemata</taxon>
        <taxon>Brachyura</taxon>
        <taxon>Eubrachyura</taxon>
        <taxon>Portunoidea</taxon>
        <taxon>Portunidae</taxon>
        <taxon>Portuninae</taxon>
        <taxon>Portunus</taxon>
    </lineage>
</organism>
<name>A0A5B7JCJ7_PORTR</name>
<comment type="caution">
    <text evidence="2">The sequence shown here is derived from an EMBL/GenBank/DDBJ whole genome shotgun (WGS) entry which is preliminary data.</text>
</comment>
<dbReference type="Proteomes" id="UP000324222">
    <property type="component" value="Unassembled WGS sequence"/>
</dbReference>
<sequence>MGGQGEGRGLHIILAPLCRPVTGAASPPLPLPYLPPLPSSSPTPASLSRTPHHRSLRGRGASRGRDEDHKQSLRKDKQQQTCWPPRGCLWSCTLCKVRQDKRSEDTSPSTAALTLTQQD</sequence>
<feature type="compositionally biased region" description="Polar residues" evidence="1">
    <location>
        <begin position="106"/>
        <end position="119"/>
    </location>
</feature>
<keyword evidence="3" id="KW-1185">Reference proteome</keyword>
<dbReference type="AlphaFoldDB" id="A0A5B7JCJ7"/>
<feature type="compositionally biased region" description="Basic residues" evidence="1">
    <location>
        <begin position="50"/>
        <end position="62"/>
    </location>
</feature>
<gene>
    <name evidence="2" type="ORF">E2C01_090881</name>
</gene>
<proteinExistence type="predicted"/>
<accession>A0A5B7JCJ7</accession>
<protein>
    <submittedName>
        <fullName evidence="2">Uncharacterized protein</fullName>
    </submittedName>
</protein>
<feature type="region of interest" description="Disordered" evidence="1">
    <location>
        <begin position="100"/>
        <end position="119"/>
    </location>
</feature>
<evidence type="ECO:0000313" key="3">
    <source>
        <dbReference type="Proteomes" id="UP000324222"/>
    </source>
</evidence>
<evidence type="ECO:0000313" key="2">
    <source>
        <dbReference type="EMBL" id="MPC95661.1"/>
    </source>
</evidence>
<feature type="region of interest" description="Disordered" evidence="1">
    <location>
        <begin position="24"/>
        <end position="87"/>
    </location>
</feature>
<feature type="compositionally biased region" description="Basic and acidic residues" evidence="1">
    <location>
        <begin position="63"/>
        <end position="78"/>
    </location>
</feature>